<reference evidence="2" key="1">
    <citation type="submission" date="2008-04" db="EMBL/GenBank/DDBJ databases">
        <title>Draft genome sequence of Providencia stuartii (ATCC 25827).</title>
        <authorList>
            <person name="Sudarsanam P."/>
            <person name="Ley R."/>
            <person name="Guruge J."/>
            <person name="Turnbaugh P.J."/>
            <person name="Mahowald M."/>
            <person name="Liep D."/>
            <person name="Gordon J."/>
        </authorList>
    </citation>
    <scope>NUCLEOTIDE SEQUENCE [LARGE SCALE GENOMIC DNA]</scope>
    <source>
        <strain evidence="2">ATCC 25827</strain>
    </source>
</reference>
<reference evidence="2" key="2">
    <citation type="submission" date="2008-04" db="EMBL/GenBank/DDBJ databases">
        <title>Draft genome sequence of Providencia stuartii(ATCC 25827).</title>
        <authorList>
            <person name="Sudarsanam P."/>
            <person name="Ley R."/>
            <person name="Guruge J."/>
            <person name="Turnbaugh P.J."/>
            <person name="Mahowald M."/>
            <person name="Liep D."/>
            <person name="Gordon J."/>
        </authorList>
    </citation>
    <scope>NUCLEOTIDE SEQUENCE [LARGE SCALE GENOMIC DNA]</scope>
    <source>
        <strain evidence="2">ATCC 25827</strain>
    </source>
</reference>
<accession>A0AA87CS66</accession>
<dbReference type="Proteomes" id="UP000004506">
    <property type="component" value="Unassembled WGS sequence"/>
</dbReference>
<proteinExistence type="predicted"/>
<organism evidence="1 2">
    <name type="scientific">Providencia stuartii ATCC 25827</name>
    <dbReference type="NCBI Taxonomy" id="471874"/>
    <lineage>
        <taxon>Bacteria</taxon>
        <taxon>Pseudomonadati</taxon>
        <taxon>Pseudomonadota</taxon>
        <taxon>Gammaproteobacteria</taxon>
        <taxon>Enterobacterales</taxon>
        <taxon>Morganellaceae</taxon>
        <taxon>Providencia</taxon>
    </lineage>
</organism>
<evidence type="ECO:0000313" key="1">
    <source>
        <dbReference type="EMBL" id="EDU57273.1"/>
    </source>
</evidence>
<reference evidence="1 2" key="3">
    <citation type="submission" date="2008-05" db="EMBL/GenBank/DDBJ databases">
        <authorList>
            <person name="Fulton L."/>
            <person name="Clifton S."/>
            <person name="Fulton B."/>
            <person name="Xu J."/>
            <person name="Minx P."/>
            <person name="Pepin K.H."/>
            <person name="Johnson M."/>
            <person name="Thiruvilangam P."/>
            <person name="Bhonagiri V."/>
            <person name="Nash W.E."/>
            <person name="Mardis E.R."/>
            <person name="Wilson R.K."/>
        </authorList>
    </citation>
    <scope>NUCLEOTIDE SEQUENCE [LARGE SCALE GENOMIC DNA]</scope>
    <source>
        <strain evidence="1 2">ATCC 25827</strain>
    </source>
</reference>
<protein>
    <submittedName>
        <fullName evidence="1">Uncharacterized protein</fullName>
    </submittedName>
</protein>
<gene>
    <name evidence="1" type="ORF">PROSTU_04514</name>
</gene>
<comment type="caution">
    <text evidence="1">The sequence shown here is derived from an EMBL/GenBank/DDBJ whole genome shotgun (WGS) entry which is preliminary data.</text>
</comment>
<sequence>MVFFYQLSHGAYSRTHRTDRINQYLIDYEVDIGNQTINFIIIGAYYFEN</sequence>
<evidence type="ECO:0000313" key="2">
    <source>
        <dbReference type="Proteomes" id="UP000004506"/>
    </source>
</evidence>
<name>A0AA87CS66_PROST</name>
<dbReference type="EMBL" id="ABJD02000118">
    <property type="protein sequence ID" value="EDU57273.1"/>
    <property type="molecule type" value="Genomic_DNA"/>
</dbReference>
<dbReference type="AlphaFoldDB" id="A0AA87CS66"/>